<dbReference type="InterPro" id="IPR006938">
    <property type="entry name" value="DUF624"/>
</dbReference>
<feature type="transmembrane region" description="Helical" evidence="1">
    <location>
        <begin position="105"/>
        <end position="133"/>
    </location>
</feature>
<feature type="transmembrane region" description="Helical" evidence="1">
    <location>
        <begin position="75"/>
        <end position="99"/>
    </location>
</feature>
<dbReference type="EMBL" id="PZZP01000001">
    <property type="protein sequence ID" value="PTM59988.1"/>
    <property type="molecule type" value="Genomic_DNA"/>
</dbReference>
<dbReference type="Proteomes" id="UP000241639">
    <property type="component" value="Unassembled WGS sequence"/>
</dbReference>
<dbReference type="RefSeq" id="WP_107727424.1">
    <property type="nucleotide sequence ID" value="NZ_PZZP01000001.1"/>
</dbReference>
<evidence type="ECO:0000256" key="1">
    <source>
        <dbReference type="SAM" id="Phobius"/>
    </source>
</evidence>
<keyword evidence="1" id="KW-1133">Transmembrane helix</keyword>
<gene>
    <name evidence="2" type="ORF">C8J48_2627</name>
</gene>
<sequence length="211" mass="24196">MEYRGLTGVLYQWCEWIMRLAYLHILWLLFTLLGGVILGVAPATAGMFAVLRQWFLGREDVPVFRTYWQSYRREFWGANLLGWLLFVVAAVLFVDLWVFRLVDGWVGLALSLFFLSLLFLLAITVLYAFPAFVHYRMGILQYVRCALGLGMSHLPLTLLMFVSIFLIGCLYVYLPGLIPAFGFSLVAFVIMKLSMIVFSKAEERFADQSTS</sequence>
<evidence type="ECO:0000313" key="2">
    <source>
        <dbReference type="EMBL" id="PTM59988.1"/>
    </source>
</evidence>
<keyword evidence="3" id="KW-1185">Reference proteome</keyword>
<keyword evidence="1" id="KW-0472">Membrane</keyword>
<comment type="caution">
    <text evidence="2">The sequence shown here is derived from an EMBL/GenBank/DDBJ whole genome shotgun (WGS) entry which is preliminary data.</text>
</comment>
<dbReference type="OrthoDB" id="2182676at2"/>
<organism evidence="2 3">
    <name type="scientific">Desmospora activa DSM 45169</name>
    <dbReference type="NCBI Taxonomy" id="1121389"/>
    <lineage>
        <taxon>Bacteria</taxon>
        <taxon>Bacillati</taxon>
        <taxon>Bacillota</taxon>
        <taxon>Bacilli</taxon>
        <taxon>Bacillales</taxon>
        <taxon>Thermoactinomycetaceae</taxon>
        <taxon>Desmospora</taxon>
    </lineage>
</organism>
<feature type="transmembrane region" description="Helical" evidence="1">
    <location>
        <begin position="180"/>
        <end position="198"/>
    </location>
</feature>
<accession>A0A2T4ZDL0</accession>
<name>A0A2T4ZDL0_9BACL</name>
<reference evidence="2 3" key="1">
    <citation type="submission" date="2018-04" db="EMBL/GenBank/DDBJ databases">
        <title>Genomic Encyclopedia of Archaeal and Bacterial Type Strains, Phase II (KMG-II): from individual species to whole genera.</title>
        <authorList>
            <person name="Goeker M."/>
        </authorList>
    </citation>
    <scope>NUCLEOTIDE SEQUENCE [LARGE SCALE GENOMIC DNA]</scope>
    <source>
        <strain evidence="2 3">DSM 45169</strain>
    </source>
</reference>
<proteinExistence type="predicted"/>
<dbReference type="Pfam" id="PF04854">
    <property type="entry name" value="DUF624"/>
    <property type="match status" value="1"/>
</dbReference>
<evidence type="ECO:0000313" key="3">
    <source>
        <dbReference type="Proteomes" id="UP000241639"/>
    </source>
</evidence>
<feature type="transmembrane region" description="Helical" evidence="1">
    <location>
        <begin position="154"/>
        <end position="174"/>
    </location>
</feature>
<keyword evidence="1" id="KW-0812">Transmembrane</keyword>
<feature type="transmembrane region" description="Helical" evidence="1">
    <location>
        <begin position="25"/>
        <end position="51"/>
    </location>
</feature>
<dbReference type="AlphaFoldDB" id="A0A2T4ZDL0"/>
<protein>
    <submittedName>
        <fullName evidence="2">Putative membrane protein YesL</fullName>
    </submittedName>
</protein>